<keyword evidence="6" id="KW-1185">Reference proteome</keyword>
<dbReference type="SUPFAM" id="SSF50615">
    <property type="entry name" value="N-terminal domain of alpha and beta subunits of F1 ATP synthase"/>
    <property type="match status" value="1"/>
</dbReference>
<organism evidence="5 6">
    <name type="scientific">Ceratitis capitata</name>
    <name type="common">Mediterranean fruit fly</name>
    <name type="synonym">Tephritis capitata</name>
    <dbReference type="NCBI Taxonomy" id="7213"/>
    <lineage>
        <taxon>Eukaryota</taxon>
        <taxon>Metazoa</taxon>
        <taxon>Ecdysozoa</taxon>
        <taxon>Arthropoda</taxon>
        <taxon>Hexapoda</taxon>
        <taxon>Insecta</taxon>
        <taxon>Pterygota</taxon>
        <taxon>Neoptera</taxon>
        <taxon>Endopterygota</taxon>
        <taxon>Diptera</taxon>
        <taxon>Brachycera</taxon>
        <taxon>Muscomorpha</taxon>
        <taxon>Tephritoidea</taxon>
        <taxon>Tephritidae</taxon>
        <taxon>Ceratitis</taxon>
        <taxon>Ceratitis</taxon>
    </lineage>
</organism>
<evidence type="ECO:0000313" key="5">
    <source>
        <dbReference type="EMBL" id="CAD7006729.1"/>
    </source>
</evidence>
<dbReference type="EMBL" id="CAJHJT010000041">
    <property type="protein sequence ID" value="CAD7006729.1"/>
    <property type="molecule type" value="Genomic_DNA"/>
</dbReference>
<feature type="domain" description="ATPase F1/V1/A1 complex alpha/beta subunit N-terminal" evidence="4">
    <location>
        <begin position="5"/>
        <end position="39"/>
    </location>
</feature>
<dbReference type="PANTHER" id="PTHR48082:SF2">
    <property type="entry name" value="ATP SYNTHASE SUBUNIT ALPHA, MITOCHONDRIAL"/>
    <property type="match status" value="1"/>
</dbReference>
<gene>
    <name evidence="5" type="ORF">CCAP1982_LOCUS15028</name>
</gene>
<keyword evidence="2" id="KW-0813">Transport</keyword>
<dbReference type="OrthoDB" id="9805536at2759"/>
<feature type="non-terminal residue" evidence="5">
    <location>
        <position position="1"/>
    </location>
</feature>
<evidence type="ECO:0000256" key="2">
    <source>
        <dbReference type="ARBA" id="ARBA00022448"/>
    </source>
</evidence>
<dbReference type="InterPro" id="IPR036121">
    <property type="entry name" value="ATPase_F1/V1/A1_a/bsu_N_sf"/>
</dbReference>
<dbReference type="GO" id="GO:0043531">
    <property type="term" value="F:ADP binding"/>
    <property type="evidence" value="ECO:0007669"/>
    <property type="project" value="TreeGrafter"/>
</dbReference>
<evidence type="ECO:0000259" key="4">
    <source>
        <dbReference type="Pfam" id="PF02874"/>
    </source>
</evidence>
<dbReference type="InterPro" id="IPR023366">
    <property type="entry name" value="ATP_synth_asu-like_sf"/>
</dbReference>
<reference evidence="5" key="1">
    <citation type="submission" date="2020-11" db="EMBL/GenBank/DDBJ databases">
        <authorList>
            <person name="Whitehead M."/>
        </authorList>
    </citation>
    <scope>NUCLEOTIDE SEQUENCE</scope>
    <source>
        <strain evidence="5">EGII</strain>
    </source>
</reference>
<comment type="similarity">
    <text evidence="1">Belongs to the ATPase alpha/beta chains family.</text>
</comment>
<evidence type="ECO:0000256" key="1">
    <source>
        <dbReference type="ARBA" id="ARBA00008936"/>
    </source>
</evidence>
<accession>A0A811V5L4</accession>
<dbReference type="InterPro" id="IPR027417">
    <property type="entry name" value="P-loop_NTPase"/>
</dbReference>
<dbReference type="InterPro" id="IPR005294">
    <property type="entry name" value="ATP_synth_F1_asu"/>
</dbReference>
<dbReference type="SUPFAM" id="SSF52540">
    <property type="entry name" value="P-loop containing nucleoside triphosphate hydrolases"/>
    <property type="match status" value="1"/>
</dbReference>
<dbReference type="Proteomes" id="UP000606786">
    <property type="component" value="Unassembled WGS sequence"/>
</dbReference>
<evidence type="ECO:0000313" key="6">
    <source>
        <dbReference type="Proteomes" id="UP000606786"/>
    </source>
</evidence>
<proteinExistence type="inferred from homology"/>
<dbReference type="PANTHER" id="PTHR48082">
    <property type="entry name" value="ATP SYNTHASE SUBUNIT ALPHA, MITOCHONDRIAL"/>
    <property type="match status" value="1"/>
</dbReference>
<dbReference type="GO" id="GO:0045259">
    <property type="term" value="C:proton-transporting ATP synthase complex"/>
    <property type="evidence" value="ECO:0007669"/>
    <property type="project" value="InterPro"/>
</dbReference>
<evidence type="ECO:0000256" key="3">
    <source>
        <dbReference type="ARBA" id="ARBA00023065"/>
    </source>
</evidence>
<dbReference type="AlphaFoldDB" id="A0A811V5L4"/>
<dbReference type="GO" id="GO:0005524">
    <property type="term" value="F:ATP binding"/>
    <property type="evidence" value="ECO:0007669"/>
    <property type="project" value="UniProtKB-KW"/>
</dbReference>
<name>A0A811V5L4_CERCA</name>
<protein>
    <submittedName>
        <fullName evidence="5">(Mediterranean fruit fly) hypothetical protein</fullName>
    </submittedName>
</protein>
<dbReference type="GO" id="GO:0046933">
    <property type="term" value="F:proton-transporting ATP synthase activity, rotational mechanism"/>
    <property type="evidence" value="ECO:0007669"/>
    <property type="project" value="InterPro"/>
</dbReference>
<dbReference type="Gene3D" id="2.40.30.20">
    <property type="match status" value="1"/>
</dbReference>
<keyword evidence="3" id="KW-0406">Ion transport</keyword>
<dbReference type="Gene3D" id="3.40.50.300">
    <property type="entry name" value="P-loop containing nucleotide triphosphate hydrolases"/>
    <property type="match status" value="1"/>
</dbReference>
<comment type="caution">
    <text evidence="5">The sequence shown here is derived from an EMBL/GenBank/DDBJ whole genome shotgun (WGS) entry which is preliminary data.</text>
</comment>
<dbReference type="InterPro" id="IPR004100">
    <property type="entry name" value="ATPase_F1/V1/A1_a/bsu_N"/>
</dbReference>
<dbReference type="Pfam" id="PF02874">
    <property type="entry name" value="ATP-synt_ab_N"/>
    <property type="match status" value="1"/>
</dbReference>
<sequence>MLLSGVEGIVLDLDHDIAGIVVLGNDRDVKEGDIVRCSGDVVQIPVGHESLGRVVNALGYPIDKGGEIRAKSRMDIESKAPGIIDRNL</sequence>